<evidence type="ECO:0000313" key="2">
    <source>
        <dbReference type="Proteomes" id="UP000006073"/>
    </source>
</evidence>
<proteinExistence type="predicted"/>
<keyword evidence="2" id="KW-1185">Reference proteome</keyword>
<accession>S2E2J1</accession>
<dbReference type="EMBL" id="ALWO02000023">
    <property type="protein sequence ID" value="EOZ98691.1"/>
    <property type="molecule type" value="Genomic_DNA"/>
</dbReference>
<protein>
    <submittedName>
        <fullName evidence="1">Uncharacterized protein</fullName>
    </submittedName>
</protein>
<sequence length="43" mass="5039">MNDRVALPVILYSGCIFYRPNFHQAKVLNLRMTAHGIRLQFSF</sequence>
<evidence type="ECO:0000313" key="1">
    <source>
        <dbReference type="EMBL" id="EOZ98691.1"/>
    </source>
</evidence>
<comment type="caution">
    <text evidence="1">The sequence shown here is derived from an EMBL/GenBank/DDBJ whole genome shotgun (WGS) entry which is preliminary data.</text>
</comment>
<dbReference type="AlphaFoldDB" id="S2E2J1"/>
<name>S2E2J1_INDAL</name>
<gene>
    <name evidence="1" type="ORF">A33Q_1345</name>
</gene>
<reference evidence="1 2" key="1">
    <citation type="journal article" date="2013" name="Genome Announc.">
        <title>Draft Genome Sequence of Indibacter alkaliphilus Strain LW1T, Isolated from Lonar Lake, a Haloalkaline Lake in the Buldana District of Maharashtra, India.</title>
        <authorList>
            <person name="Singh A."/>
            <person name="Kumar Jangir P."/>
            <person name="Sharma R."/>
            <person name="Singh A."/>
            <person name="Kumar Pinnaka A."/>
            <person name="Shivaji S."/>
        </authorList>
    </citation>
    <scope>NUCLEOTIDE SEQUENCE [LARGE SCALE GENOMIC DNA]</scope>
    <source>
        <strain evidence="2">CCUG 57479 / KCTC 22604 / LW1</strain>
    </source>
</reference>
<dbReference type="Proteomes" id="UP000006073">
    <property type="component" value="Unassembled WGS sequence"/>
</dbReference>
<organism evidence="1 2">
    <name type="scientific">Indibacter alkaliphilus (strain CCUG 57479 / KCTC 22604 / LW1)</name>
    <dbReference type="NCBI Taxonomy" id="1189612"/>
    <lineage>
        <taxon>Bacteria</taxon>
        <taxon>Pseudomonadati</taxon>
        <taxon>Bacteroidota</taxon>
        <taxon>Cytophagia</taxon>
        <taxon>Cytophagales</taxon>
        <taxon>Cyclobacteriaceae</taxon>
    </lineage>
</organism>